<dbReference type="PANTHER" id="PTHR34504">
    <property type="entry name" value="ANTITOXIN HICB"/>
    <property type="match status" value="1"/>
</dbReference>
<dbReference type="CDD" id="cd21631">
    <property type="entry name" value="RHH_CopG_NikR-like"/>
    <property type="match status" value="1"/>
</dbReference>
<dbReference type="AlphaFoldDB" id="A0A3D9XPF2"/>
<dbReference type="RefSeq" id="WP_116220800.1">
    <property type="nucleotide sequence ID" value="NZ_CP038196.1"/>
</dbReference>
<dbReference type="Proteomes" id="UP000256941">
    <property type="component" value="Unassembled WGS sequence"/>
</dbReference>
<evidence type="ECO:0000259" key="1">
    <source>
        <dbReference type="Pfam" id="PF15919"/>
    </source>
</evidence>
<dbReference type="InterPro" id="IPR051404">
    <property type="entry name" value="TA_system_antitoxin"/>
</dbReference>
<gene>
    <name evidence="2" type="ORF">BDD41_0764</name>
</gene>
<dbReference type="EMBL" id="QTUJ01000001">
    <property type="protein sequence ID" value="REF72295.1"/>
    <property type="molecule type" value="Genomic_DNA"/>
</dbReference>
<dbReference type="Pfam" id="PF15919">
    <property type="entry name" value="HicB_lk_antitox"/>
    <property type="match status" value="1"/>
</dbReference>
<comment type="caution">
    <text evidence="2">The sequence shown here is derived from an EMBL/GenBank/DDBJ whole genome shotgun (WGS) entry which is preliminary data.</text>
</comment>
<dbReference type="PANTHER" id="PTHR34504:SF2">
    <property type="entry name" value="UPF0150 PROTEIN SSL0259"/>
    <property type="match status" value="1"/>
</dbReference>
<organism evidence="2 3">
    <name type="scientific">Paracoccus versutus</name>
    <name type="common">Thiobacillus versutus</name>
    <dbReference type="NCBI Taxonomy" id="34007"/>
    <lineage>
        <taxon>Bacteria</taxon>
        <taxon>Pseudomonadati</taxon>
        <taxon>Pseudomonadota</taxon>
        <taxon>Alphaproteobacteria</taxon>
        <taxon>Rhodobacterales</taxon>
        <taxon>Paracoccaceae</taxon>
        <taxon>Paracoccus</taxon>
    </lineage>
</organism>
<dbReference type="Gene3D" id="3.30.160.250">
    <property type="match status" value="1"/>
</dbReference>
<evidence type="ECO:0000313" key="2">
    <source>
        <dbReference type="EMBL" id="REF72295.1"/>
    </source>
</evidence>
<dbReference type="InterPro" id="IPR035069">
    <property type="entry name" value="TTHA1013/TTHA0281-like"/>
</dbReference>
<feature type="domain" description="HicB-like antitoxin of toxin-antitoxin system" evidence="1">
    <location>
        <begin position="3"/>
        <end position="127"/>
    </location>
</feature>
<reference evidence="2 3" key="1">
    <citation type="submission" date="2018-08" db="EMBL/GenBank/DDBJ databases">
        <title>Genomic Encyclopedia of Archaeal and Bacterial Type Strains, Phase II (KMG-II): from individual species to whole genera.</title>
        <authorList>
            <person name="Goeker M."/>
        </authorList>
    </citation>
    <scope>NUCLEOTIDE SEQUENCE [LARGE SCALE GENOMIC DNA]</scope>
    <source>
        <strain evidence="2 3">DSM 17099</strain>
    </source>
</reference>
<name>A0A3D9XPF2_PARVE</name>
<accession>A0A3D9XPF2</accession>
<dbReference type="InterPro" id="IPR031807">
    <property type="entry name" value="HicB-like"/>
</dbReference>
<dbReference type="SUPFAM" id="SSF143100">
    <property type="entry name" value="TTHA1013/TTHA0281-like"/>
    <property type="match status" value="1"/>
</dbReference>
<proteinExistence type="predicted"/>
<evidence type="ECO:0000313" key="3">
    <source>
        <dbReference type="Proteomes" id="UP000256941"/>
    </source>
</evidence>
<protein>
    <submittedName>
        <fullName evidence="2">Putative RNase H-like HicB family nuclease</fullName>
    </submittedName>
</protein>
<sequence>MRYVAFLHTDEAGGFGISFPDFPGAISDGDTVEQAIQRGERALAFHVQGMREDGLDVPAPRSVDDILADPDLAEWREGAQIAHVALILDRGSPKRVNISLDPGLLDAIDAEAARRGMTRSAFLSSAARAEIHAAH</sequence>